<evidence type="ECO:0000259" key="17">
    <source>
        <dbReference type="Pfam" id="PF04565"/>
    </source>
</evidence>
<evidence type="ECO:0000256" key="6">
    <source>
        <dbReference type="ARBA" id="ARBA00022723"/>
    </source>
</evidence>
<keyword evidence="8" id="KW-0862">Zinc</keyword>
<organism evidence="20 21">
    <name type="scientific">Chrysochromulina ericina virus CeV-01B</name>
    <dbReference type="NCBI Taxonomy" id="3070830"/>
    <lineage>
        <taxon>Viruses</taxon>
        <taxon>Varidnaviria</taxon>
        <taxon>Bamfordvirae</taxon>
        <taxon>Nucleocytoviricota</taxon>
        <taxon>Megaviricetes</taxon>
        <taxon>Imitervirales</taxon>
        <taxon>Mesomimiviridae</taxon>
        <taxon>Tethysvirus</taxon>
        <taxon>Tethysvirus raunefjordenense</taxon>
    </lineage>
</organism>
<comment type="catalytic activity">
    <reaction evidence="10">
        <text>RNA(n) + a ribonucleoside 5'-triphosphate = RNA(n+1) + diphosphate</text>
        <dbReference type="Rhea" id="RHEA:21248"/>
        <dbReference type="Rhea" id="RHEA-COMP:14527"/>
        <dbReference type="Rhea" id="RHEA-COMP:17342"/>
        <dbReference type="ChEBI" id="CHEBI:33019"/>
        <dbReference type="ChEBI" id="CHEBI:61557"/>
        <dbReference type="ChEBI" id="CHEBI:140395"/>
        <dbReference type="EC" id="2.7.7.6"/>
    </reaction>
</comment>
<reference evidence="20 21" key="1">
    <citation type="journal article" date="2015" name="Genome Announc.">
        <title>The 474-Kilobase-Pair Complete Genome Sequence of CeV-01B, a Virus Infecting Haptolina (Chrysochromulina) ericina (Prymnesiophyceae).</title>
        <authorList>
            <person name="Gallot-Lavallee L."/>
            <person name="Pagarete A."/>
            <person name="Legendre M."/>
            <person name="Santini S."/>
            <person name="Sandaa R.A."/>
            <person name="Himmelbauer H."/>
            <person name="Ogata H."/>
            <person name="Bratbak G."/>
            <person name="Claverie J.M."/>
        </authorList>
    </citation>
    <scope>NUCLEOTIDE SEQUENCE [LARGE SCALE GENOMIC DNA]</scope>
    <source>
        <strain evidence="20">CeV-01B</strain>
    </source>
</reference>
<evidence type="ECO:0000256" key="10">
    <source>
        <dbReference type="ARBA" id="ARBA00048552"/>
    </source>
</evidence>
<dbReference type="InterPro" id="IPR015712">
    <property type="entry name" value="DNA-dir_RNA_pol_su2"/>
</dbReference>
<evidence type="ECO:0000313" key="20">
    <source>
        <dbReference type="EMBL" id="ALH23182.1"/>
    </source>
</evidence>
<feature type="region of interest" description="Disordered" evidence="12">
    <location>
        <begin position="1231"/>
        <end position="1257"/>
    </location>
</feature>
<keyword evidence="21" id="KW-1185">Reference proteome</keyword>
<dbReference type="InterPro" id="IPR037033">
    <property type="entry name" value="DNA-dir_RNAP_su2_hyb_sf"/>
</dbReference>
<dbReference type="EMBL" id="KT820662">
    <property type="protein sequence ID" value="ALH23182.1"/>
    <property type="molecule type" value="Genomic_DNA"/>
</dbReference>
<keyword evidence="3 20" id="KW-0240">DNA-directed RNA polymerase</keyword>
<dbReference type="InterPro" id="IPR007646">
    <property type="entry name" value="RNA_pol_Rpb2_4"/>
</dbReference>
<evidence type="ECO:0000259" key="18">
    <source>
        <dbReference type="Pfam" id="PF04566"/>
    </source>
</evidence>
<feature type="region of interest" description="Disordered" evidence="12">
    <location>
        <begin position="1381"/>
        <end position="1400"/>
    </location>
</feature>
<keyword evidence="4" id="KW-0808">Transferase</keyword>
<keyword evidence="7" id="KW-0863">Zinc-finger</keyword>
<dbReference type="Pfam" id="PF04561">
    <property type="entry name" value="RNA_pol_Rpb2_2"/>
    <property type="match status" value="1"/>
</dbReference>
<dbReference type="GO" id="GO:0008270">
    <property type="term" value="F:zinc ion binding"/>
    <property type="evidence" value="ECO:0007669"/>
    <property type="project" value="UniProtKB-KW"/>
</dbReference>
<proteinExistence type="inferred from homology"/>
<dbReference type="InterPro" id="IPR007120">
    <property type="entry name" value="DNA-dir_RNAP_su2_dom"/>
</dbReference>
<feature type="domain" description="RNA polymerase Rpb2" evidence="18">
    <location>
        <begin position="552"/>
        <end position="611"/>
    </location>
</feature>
<sequence>MNQETAWKILDKYFEDNPKALINHHIESYNDFMDKGIHQIFREKNPIRFIKQQDPETKEYKYQMNLYLGGKTGDKIYFGKPIIFDENNEHYMYPNEARLRNFTYGISIHYDVDIDIIIQNSDGITNTTQITLDKIYLGRFPIMLRSNLCILNGFDKNVRFTMGECKNDLGGYFIIDGKEKTIISQEKFADNMVYIKDKVNEIYSHSAEIRSVSEDASKPIRTFSIRIIAPTQKYTNNQIVVNIPNVRKPIPLFIVMRALGIISDKDIINCCLLNMEKNKQFIDLFIPSIHDAGNIFTQEIAIKYIGTFTKGKSREHVMEILMNYLLPNIGELNFRNKATFIGYMVLELLKVFIGTNKPTDRDSFKYKRVEVPGTLLYDLFREYYTLQQRNIFLKIDKEFYYKEGIYQENFESLIKNNYTDFFSTRIIEEGFRKAFKGNWGSETHTKRLGVVQDVNRLSFNSYISILRKINLPLDSSAKVVGPRLLHSSQWGIIDPVDTPDGGNIGLHKHMSILSKITKNCSPYGITKWIQLNTSIELINECSFSYLGDKTKIFVNGSWIGIVSNPIETYSKLIFSRRNAIIPIYTSITWNIKSQTINIFTDSGRMCHPVYYITNGNPSIYNEKILEFIYSNKFTWNELISGFNKKIEQFNINDCTTYLNYKDLYPSISSDEFGKLSAIIEYIDTSEEESALICINQNDLGKRPYTHMEIHPSLILGVMGNQIVFPENNPLPRDLFSCGQSKQAVSLYHTNYNSRFDKTSLVLNYGQIPLVKSRYLKYINNEEQPYGINVIVAIACYGGYNVEDSILFNKASIDRGLFRNTYYNTYEAREDSSKVGNSQIDSRFTNIETTNVIGLKPGYDYSDLDEDGLIKNNTMIDEKKVMIGKVLTNISNPEVSLDSSVFPKKGQMGFIDKTYITEGEEGFRLAKVRVRDERIPAIGDKFCSRCGQKGTIGLVIDEKNMPFTEDGIRPDIIINPHALPSRMTIGQLLETVMGKASAEYGTFAECTAFNNTGSKYSAFGKLLSNAGFNSSANEILYSGETGEQMRMNIFIGPTYYMRLKHIVKDKINYRAKGPRTVLTRQTVQGRANDGGLRVGEQERDAIVAHGLAYFLKESMLVRGDEYLMAVCNLTGMIAIYNSSLNLFISPFADGPVKFVGELSDNQKIDKITKYGRNFSLVRIPYAFKLLIQELSTLNINMRIITDKNIDQLSSMNPSNKISNLDDIDQEAIIKAQKTATQKPTTQKSITKKSATKSLPPIPSISVKESQELSDQSLRKTIAENIVDIEKLKKQEDEEELDEEELLKALDEVSSPKLNIGDYAQFEPDQLPETTIPDINTVPLIGKTSVNTDKGSESVQPIVTTAIDDPETPDELEADSLKLLTDINKEGEEESEGVKEKTVNIN</sequence>
<dbReference type="InterPro" id="IPR007647">
    <property type="entry name" value="RNA_pol_Rpb2_5"/>
</dbReference>
<dbReference type="GO" id="GO:0003677">
    <property type="term" value="F:DNA binding"/>
    <property type="evidence" value="ECO:0007669"/>
    <property type="project" value="InterPro"/>
</dbReference>
<evidence type="ECO:0000256" key="7">
    <source>
        <dbReference type="ARBA" id="ARBA00022771"/>
    </source>
</evidence>
<dbReference type="InterPro" id="IPR007642">
    <property type="entry name" value="RNA_pol_Rpb2_2"/>
</dbReference>
<dbReference type="SUPFAM" id="SSF64484">
    <property type="entry name" value="beta and beta-prime subunits of DNA dependent RNA-polymerase"/>
    <property type="match status" value="1"/>
</dbReference>
<feature type="domain" description="DNA-directed RNA polymerase subunit 2 hybrid-binding" evidence="13">
    <location>
        <begin position="720"/>
        <end position="1086"/>
    </location>
</feature>
<evidence type="ECO:0000256" key="4">
    <source>
        <dbReference type="ARBA" id="ARBA00022679"/>
    </source>
</evidence>
<evidence type="ECO:0000256" key="11">
    <source>
        <dbReference type="RuleBase" id="RU000434"/>
    </source>
</evidence>
<dbReference type="CDD" id="cd00653">
    <property type="entry name" value="RNA_pol_B_RPB2"/>
    <property type="match status" value="1"/>
</dbReference>
<evidence type="ECO:0000256" key="1">
    <source>
        <dbReference type="ARBA" id="ARBA00006835"/>
    </source>
</evidence>
<comment type="similarity">
    <text evidence="1 11">Belongs to the RNA polymerase beta chain family.</text>
</comment>
<dbReference type="Pfam" id="PF04567">
    <property type="entry name" value="RNA_pol_Rpb2_5"/>
    <property type="match status" value="1"/>
</dbReference>
<keyword evidence="6" id="KW-0479">Metal-binding</keyword>
<dbReference type="Gene3D" id="2.40.270.10">
    <property type="entry name" value="DNA-directed RNA polymerase, subunit 2, domain 6"/>
    <property type="match status" value="1"/>
</dbReference>
<dbReference type="Pfam" id="PF04560">
    <property type="entry name" value="RNA_pol_Rpb2_7"/>
    <property type="match status" value="1"/>
</dbReference>
<evidence type="ECO:0000256" key="9">
    <source>
        <dbReference type="ARBA" id="ARBA00023163"/>
    </source>
</evidence>
<dbReference type="InterPro" id="IPR007644">
    <property type="entry name" value="RNA_pol_bsu_protrusion"/>
</dbReference>
<dbReference type="InterPro" id="IPR014724">
    <property type="entry name" value="RNA_pol_RPB2_OB-fold"/>
</dbReference>
<dbReference type="Proteomes" id="UP000203826">
    <property type="component" value="Segment"/>
</dbReference>
<dbReference type="GO" id="GO:0006351">
    <property type="term" value="P:DNA-templated transcription"/>
    <property type="evidence" value="ECO:0007669"/>
    <property type="project" value="InterPro"/>
</dbReference>
<feature type="domain" description="RNA polymerase beta subunit protrusion" evidence="16">
    <location>
        <begin position="21"/>
        <end position="399"/>
    </location>
</feature>
<dbReference type="GO" id="GO:0032549">
    <property type="term" value="F:ribonucleoside binding"/>
    <property type="evidence" value="ECO:0007669"/>
    <property type="project" value="InterPro"/>
</dbReference>
<evidence type="ECO:0000259" key="19">
    <source>
        <dbReference type="Pfam" id="PF04567"/>
    </source>
</evidence>
<gene>
    <name evidence="20" type="ORF">ceV_276</name>
</gene>
<keyword evidence="5" id="KW-0548">Nucleotidyltransferase</keyword>
<feature type="domain" description="RNA polymerase Rpb2" evidence="19">
    <location>
        <begin position="678"/>
        <end position="711"/>
    </location>
</feature>
<evidence type="ECO:0000313" key="21">
    <source>
        <dbReference type="Proteomes" id="UP000203826"/>
    </source>
</evidence>
<dbReference type="GO" id="GO:0000428">
    <property type="term" value="C:DNA-directed RNA polymerase complex"/>
    <property type="evidence" value="ECO:0007669"/>
    <property type="project" value="UniProtKB-KW"/>
</dbReference>
<feature type="compositionally biased region" description="Low complexity" evidence="12">
    <location>
        <begin position="1231"/>
        <end position="1242"/>
    </location>
</feature>
<accession>A0A0N9R0J7</accession>
<keyword evidence="9" id="KW-0804">Transcription</keyword>
<dbReference type="Pfam" id="PF04566">
    <property type="entry name" value="RNA_pol_Rpb2_4"/>
    <property type="match status" value="1"/>
</dbReference>
<feature type="domain" description="RNA polymerase Rpb2" evidence="15">
    <location>
        <begin position="236"/>
        <end position="370"/>
    </location>
</feature>
<dbReference type="Pfam" id="PF04563">
    <property type="entry name" value="RNA_pol_Rpb2_1"/>
    <property type="match status" value="1"/>
</dbReference>
<dbReference type="InterPro" id="IPR007641">
    <property type="entry name" value="RNA_pol_Rpb2_7"/>
</dbReference>
<dbReference type="Gene3D" id="3.90.1800.10">
    <property type="entry name" value="RNA polymerase alpha subunit dimerisation domain"/>
    <property type="match status" value="1"/>
</dbReference>
<dbReference type="InterPro" id="IPR007645">
    <property type="entry name" value="RNA_pol_Rpb2_3"/>
</dbReference>
<evidence type="ECO:0000256" key="3">
    <source>
        <dbReference type="ARBA" id="ARBA00022478"/>
    </source>
</evidence>
<protein>
    <recommendedName>
        <fullName evidence="2">DNA-directed RNA polymerase</fullName>
        <ecNumber evidence="2">2.7.7.6</ecNumber>
    </recommendedName>
</protein>
<dbReference type="KEGG" id="vg:26049143"/>
<dbReference type="Gene3D" id="3.90.1100.10">
    <property type="match status" value="2"/>
</dbReference>
<feature type="compositionally biased region" description="Basic and acidic residues" evidence="12">
    <location>
        <begin position="1390"/>
        <end position="1400"/>
    </location>
</feature>
<dbReference type="PANTHER" id="PTHR20856">
    <property type="entry name" value="DNA-DIRECTED RNA POLYMERASE I SUBUNIT 2"/>
    <property type="match status" value="1"/>
</dbReference>
<dbReference type="GO" id="GO:0003899">
    <property type="term" value="F:DNA-directed RNA polymerase activity"/>
    <property type="evidence" value="ECO:0007669"/>
    <property type="project" value="UniProtKB-EC"/>
</dbReference>
<evidence type="ECO:0000259" key="14">
    <source>
        <dbReference type="Pfam" id="PF04560"/>
    </source>
</evidence>
<evidence type="ECO:0000259" key="16">
    <source>
        <dbReference type="Pfam" id="PF04563"/>
    </source>
</evidence>
<evidence type="ECO:0000256" key="2">
    <source>
        <dbReference type="ARBA" id="ARBA00012418"/>
    </source>
</evidence>
<name>A0A0N9R0J7_9VIRU</name>
<evidence type="ECO:0000256" key="8">
    <source>
        <dbReference type="ARBA" id="ARBA00022833"/>
    </source>
</evidence>
<evidence type="ECO:0000259" key="15">
    <source>
        <dbReference type="Pfam" id="PF04561"/>
    </source>
</evidence>
<dbReference type="EC" id="2.7.7.6" evidence="2"/>
<evidence type="ECO:0000256" key="12">
    <source>
        <dbReference type="SAM" id="MobiDB-lite"/>
    </source>
</evidence>
<evidence type="ECO:0000256" key="5">
    <source>
        <dbReference type="ARBA" id="ARBA00022695"/>
    </source>
</evidence>
<dbReference type="Pfam" id="PF00562">
    <property type="entry name" value="RNA_pol_Rpb2_6"/>
    <property type="match status" value="1"/>
</dbReference>
<dbReference type="Gene3D" id="2.40.50.150">
    <property type="match status" value="1"/>
</dbReference>
<feature type="domain" description="RNA polymerase Rpb2" evidence="14">
    <location>
        <begin position="1089"/>
        <end position="1200"/>
    </location>
</feature>
<evidence type="ECO:0000259" key="13">
    <source>
        <dbReference type="Pfam" id="PF00562"/>
    </source>
</evidence>
<dbReference type="Pfam" id="PF04565">
    <property type="entry name" value="RNA_pol_Rpb2_3"/>
    <property type="match status" value="1"/>
</dbReference>
<feature type="domain" description="RNA polymerase Rpb2" evidence="17">
    <location>
        <begin position="454"/>
        <end position="516"/>
    </location>
</feature>